<dbReference type="InterPro" id="IPR029442">
    <property type="entry name" value="GyrI-like"/>
</dbReference>
<accession>A0A9J6ZUC1</accession>
<dbReference type="AlphaFoldDB" id="A0A9J6ZUC1"/>
<organism evidence="2 3">
    <name type="scientific">Candidatus Endoriftia persephonae</name>
    <dbReference type="NCBI Taxonomy" id="393765"/>
    <lineage>
        <taxon>Bacteria</taxon>
        <taxon>Pseudomonadati</taxon>
        <taxon>Pseudomonadota</taxon>
        <taxon>Gammaproteobacteria</taxon>
        <taxon>Chromatiales</taxon>
        <taxon>Sedimenticolaceae</taxon>
        <taxon>Candidatus Endoriftia</taxon>
    </lineage>
</organism>
<dbReference type="SUPFAM" id="SSF55136">
    <property type="entry name" value="Probable bacterial effector-binding domain"/>
    <property type="match status" value="1"/>
</dbReference>
<evidence type="ECO:0000313" key="3">
    <source>
        <dbReference type="Proteomes" id="UP001056649"/>
    </source>
</evidence>
<dbReference type="Gene3D" id="3.20.80.10">
    <property type="entry name" value="Regulatory factor, effector binding domain"/>
    <property type="match status" value="1"/>
</dbReference>
<gene>
    <name evidence="2" type="ORF">L0Y14_09485</name>
</gene>
<feature type="domain" description="GyrI-like small molecule binding" evidence="1">
    <location>
        <begin position="20"/>
        <end position="198"/>
    </location>
</feature>
<sequence>MEKIDYKKEFKHLYKPSAKKVEVVDVPTMNFLMIDGEGDPNTSKSFQDAIEVLYPLSYTLKFTVKKGKIGIDYGVMPLEGLWWADDMSSFSVGNKDEWKWTLMIMQPDLITKEMVQEAIEQVKTKKDPVSLPLVRFEFFDEGKAAQIMHIGPFSEEGPTIEKVHSFIEENGSQRRGRHHEIYLSDIRRAAPEKWKTIIRQPMS</sequence>
<dbReference type="Proteomes" id="UP001056649">
    <property type="component" value="Chromosome"/>
</dbReference>
<dbReference type="InterPro" id="IPR011256">
    <property type="entry name" value="Reg_factor_effector_dom_sf"/>
</dbReference>
<reference evidence="2" key="1">
    <citation type="journal article" date="2022" name="Mol. Ecol. Resour.">
        <title>The complete and closed genome of the facultative generalist Candidatus Endoriftia persephone from deep-sea hydrothermal vents.</title>
        <authorList>
            <person name="de Oliveira A.L."/>
            <person name="Srivastava A."/>
            <person name="Espada-Hinojosa S."/>
            <person name="Bright M."/>
        </authorList>
    </citation>
    <scope>NUCLEOTIDE SEQUENCE</scope>
    <source>
        <strain evidence="2">Tica-EPR-9o50.N</strain>
    </source>
</reference>
<keyword evidence="3" id="KW-1185">Reference proteome</keyword>
<protein>
    <submittedName>
        <fullName evidence="2">GyrI-like domain-containing protein</fullName>
    </submittedName>
</protein>
<name>A0A9J6ZUC1_9GAMM</name>
<dbReference type="EMBL" id="CP090569">
    <property type="protein sequence ID" value="USF86377.1"/>
    <property type="molecule type" value="Genomic_DNA"/>
</dbReference>
<dbReference type="RefSeq" id="WP_251859175.1">
    <property type="nucleotide sequence ID" value="NZ_CP090569.1"/>
</dbReference>
<proteinExistence type="predicted"/>
<dbReference type="InterPro" id="IPR008319">
    <property type="entry name" value="GyrI-like_CCH_Lin2189-like"/>
</dbReference>
<dbReference type="PIRSF" id="PIRSF031644">
    <property type="entry name" value="UCP031644"/>
    <property type="match status" value="1"/>
</dbReference>
<evidence type="ECO:0000313" key="2">
    <source>
        <dbReference type="EMBL" id="USF86377.1"/>
    </source>
</evidence>
<evidence type="ECO:0000259" key="1">
    <source>
        <dbReference type="Pfam" id="PF06445"/>
    </source>
</evidence>
<dbReference type="KEGG" id="eps:L0Y14_09485"/>
<dbReference type="Pfam" id="PF06445">
    <property type="entry name" value="GyrI-like"/>
    <property type="match status" value="1"/>
</dbReference>